<accession>A0A7R8WCW2</accession>
<dbReference type="PANTHER" id="PTHR48025">
    <property type="entry name" value="OS02G0815200 PROTEIN"/>
    <property type="match status" value="1"/>
</dbReference>
<dbReference type="PROSITE" id="PS50102">
    <property type="entry name" value="RRM"/>
    <property type="match status" value="1"/>
</dbReference>
<dbReference type="InterPro" id="IPR000504">
    <property type="entry name" value="RRM_dom"/>
</dbReference>
<dbReference type="Pfam" id="PF00076">
    <property type="entry name" value="RRM_1"/>
    <property type="match status" value="1"/>
</dbReference>
<dbReference type="GO" id="GO:0003729">
    <property type="term" value="F:mRNA binding"/>
    <property type="evidence" value="ECO:0007669"/>
    <property type="project" value="TreeGrafter"/>
</dbReference>
<keyword evidence="1" id="KW-0677">Repeat</keyword>
<keyword evidence="2" id="KW-0694">RNA-binding</keyword>
<dbReference type="GO" id="GO:0010629">
    <property type="term" value="P:negative regulation of gene expression"/>
    <property type="evidence" value="ECO:0007669"/>
    <property type="project" value="UniProtKB-ARBA"/>
</dbReference>
<dbReference type="Gene3D" id="3.30.70.330">
    <property type="match status" value="1"/>
</dbReference>
<dbReference type="InterPro" id="IPR035979">
    <property type="entry name" value="RBD_domain_sf"/>
</dbReference>
<dbReference type="AlphaFoldDB" id="A0A7R8WCW2"/>
<name>A0A7R8WCW2_9CRUS</name>
<dbReference type="OrthoDB" id="410044at2759"/>
<proteinExistence type="predicted"/>
<evidence type="ECO:0000256" key="1">
    <source>
        <dbReference type="ARBA" id="ARBA00022737"/>
    </source>
</evidence>
<evidence type="ECO:0000256" key="2">
    <source>
        <dbReference type="ARBA" id="ARBA00022884"/>
    </source>
</evidence>
<sequence>MVVKFADTQKEKDQKRIQHMTQNLWGGIAPVTAGGPAAVLNPQYLALLQQMSAAGSAASAPNGPAQNGGIPTPQLTTTGVSALQLQQLLAMAQAQQQQQSAVPSAVTPNGLAGLLSAPTPSNPPPTQSQFNPSTADLNLQGLAALASMTNPLTATSTASQQSTSGNTAASALTPISLQNLATLAALTSGNNAGSVSPPSGSGSSLPGTTTTSASYPTVSVPTTSSSVATLLINGLSPANATAADLYGQQYHAHPQPPSHHPPTASAFPASVFGQPGAAPTAFATANGLISSASPMNGAAAVLSSAAAQAVMAAQSQGKQFLGVLPNFSQLEGPDGANLFIYHLPQDFSDGDLAQAFIPFGNVISAKVFIDKQTNLSKCFGFVSFDNGASAVAAINAMNGFQIGNKRLKVQLKRSKDSSKPY</sequence>
<dbReference type="SUPFAM" id="SSF54928">
    <property type="entry name" value="RNA-binding domain, RBD"/>
    <property type="match status" value="1"/>
</dbReference>
<dbReference type="GO" id="GO:0005737">
    <property type="term" value="C:cytoplasm"/>
    <property type="evidence" value="ECO:0007669"/>
    <property type="project" value="UniProtKB-ARBA"/>
</dbReference>
<dbReference type="PANTHER" id="PTHR48025:SF1">
    <property type="entry name" value="RRM DOMAIN-CONTAINING PROTEIN"/>
    <property type="match status" value="1"/>
</dbReference>
<dbReference type="SMART" id="SM00360">
    <property type="entry name" value="RRM"/>
    <property type="match status" value="1"/>
</dbReference>
<dbReference type="InterPro" id="IPR050502">
    <property type="entry name" value="Euk_RNA-bind_prot"/>
</dbReference>
<dbReference type="EMBL" id="OB661977">
    <property type="protein sequence ID" value="CAD7229288.1"/>
    <property type="molecule type" value="Genomic_DNA"/>
</dbReference>
<protein>
    <submittedName>
        <fullName evidence="3">Uncharacterized protein</fullName>
    </submittedName>
</protein>
<dbReference type="FunFam" id="3.30.70.330:FF:000383">
    <property type="entry name" value="Sex lethal, isoform D"/>
    <property type="match status" value="1"/>
</dbReference>
<organism evidence="3">
    <name type="scientific">Cyprideis torosa</name>
    <dbReference type="NCBI Taxonomy" id="163714"/>
    <lineage>
        <taxon>Eukaryota</taxon>
        <taxon>Metazoa</taxon>
        <taxon>Ecdysozoa</taxon>
        <taxon>Arthropoda</taxon>
        <taxon>Crustacea</taxon>
        <taxon>Oligostraca</taxon>
        <taxon>Ostracoda</taxon>
        <taxon>Podocopa</taxon>
        <taxon>Podocopida</taxon>
        <taxon>Cytherocopina</taxon>
        <taxon>Cytheroidea</taxon>
        <taxon>Cytherideidae</taxon>
        <taxon>Cyprideis</taxon>
    </lineage>
</organism>
<reference evidence="3" key="1">
    <citation type="submission" date="2020-11" db="EMBL/GenBank/DDBJ databases">
        <authorList>
            <person name="Tran Van P."/>
        </authorList>
    </citation>
    <scope>NUCLEOTIDE SEQUENCE</scope>
</reference>
<dbReference type="GO" id="GO:0005634">
    <property type="term" value="C:nucleus"/>
    <property type="evidence" value="ECO:0007669"/>
    <property type="project" value="TreeGrafter"/>
</dbReference>
<dbReference type="GO" id="GO:0009967">
    <property type="term" value="P:positive regulation of signal transduction"/>
    <property type="evidence" value="ECO:0007669"/>
    <property type="project" value="UniProtKB-ARBA"/>
</dbReference>
<dbReference type="InterPro" id="IPR012677">
    <property type="entry name" value="Nucleotide-bd_a/b_plait_sf"/>
</dbReference>
<gene>
    <name evidence="3" type="ORF">CTOB1V02_LOCUS7161</name>
</gene>
<evidence type="ECO:0000313" key="3">
    <source>
        <dbReference type="EMBL" id="CAD7229288.1"/>
    </source>
</evidence>